<reference evidence="5 6" key="1">
    <citation type="journal article" date="2008" name="Nature">
        <title>The Phaeodactylum genome reveals the evolutionary history of diatom genomes.</title>
        <authorList>
            <person name="Bowler C."/>
            <person name="Allen A.E."/>
            <person name="Badger J.H."/>
            <person name="Grimwood J."/>
            <person name="Jabbari K."/>
            <person name="Kuo A."/>
            <person name="Maheswari U."/>
            <person name="Martens C."/>
            <person name="Maumus F."/>
            <person name="Otillar R.P."/>
            <person name="Rayko E."/>
            <person name="Salamov A."/>
            <person name="Vandepoele K."/>
            <person name="Beszteri B."/>
            <person name="Gruber A."/>
            <person name="Heijde M."/>
            <person name="Katinka M."/>
            <person name="Mock T."/>
            <person name="Valentin K."/>
            <person name="Verret F."/>
            <person name="Berges J.A."/>
            <person name="Brownlee C."/>
            <person name="Cadoret J.P."/>
            <person name="Chiovitti A."/>
            <person name="Choi C.J."/>
            <person name="Coesel S."/>
            <person name="De Martino A."/>
            <person name="Detter J.C."/>
            <person name="Durkin C."/>
            <person name="Falciatore A."/>
            <person name="Fournet J."/>
            <person name="Haruta M."/>
            <person name="Huysman M.J."/>
            <person name="Jenkins B.D."/>
            <person name="Jiroutova K."/>
            <person name="Jorgensen R.E."/>
            <person name="Joubert Y."/>
            <person name="Kaplan A."/>
            <person name="Kroger N."/>
            <person name="Kroth P.G."/>
            <person name="La Roche J."/>
            <person name="Lindquist E."/>
            <person name="Lommer M."/>
            <person name="Martin-Jezequel V."/>
            <person name="Lopez P.J."/>
            <person name="Lucas S."/>
            <person name="Mangogna M."/>
            <person name="McGinnis K."/>
            <person name="Medlin L.K."/>
            <person name="Montsant A."/>
            <person name="Oudot-Le Secq M.P."/>
            <person name="Napoli C."/>
            <person name="Obornik M."/>
            <person name="Parker M.S."/>
            <person name="Petit J.L."/>
            <person name="Porcel B.M."/>
            <person name="Poulsen N."/>
            <person name="Robison M."/>
            <person name="Rychlewski L."/>
            <person name="Rynearson T.A."/>
            <person name="Schmutz J."/>
            <person name="Shapiro H."/>
            <person name="Siaut M."/>
            <person name="Stanley M."/>
            <person name="Sussman M.R."/>
            <person name="Taylor A.R."/>
            <person name="Vardi A."/>
            <person name="von Dassow P."/>
            <person name="Vyverman W."/>
            <person name="Willis A."/>
            <person name="Wyrwicz L.S."/>
            <person name="Rokhsar D.S."/>
            <person name="Weissenbach J."/>
            <person name="Armbrust E.V."/>
            <person name="Green B.R."/>
            <person name="Van de Peer Y."/>
            <person name="Grigoriev I.V."/>
        </authorList>
    </citation>
    <scope>NUCLEOTIDE SEQUENCE [LARGE SCALE GENOMIC DNA]</scope>
    <source>
        <strain evidence="5 6">CCAP 1055/1</strain>
    </source>
</reference>
<dbReference type="SMART" id="SM00398">
    <property type="entry name" value="HMG"/>
    <property type="match status" value="1"/>
</dbReference>
<feature type="domain" description="HMG box" evidence="4">
    <location>
        <begin position="72"/>
        <end position="171"/>
    </location>
</feature>
<feature type="region of interest" description="Disordered" evidence="3">
    <location>
        <begin position="1"/>
        <end position="29"/>
    </location>
</feature>
<keyword evidence="6" id="KW-1185">Reference proteome</keyword>
<dbReference type="HOGENOM" id="CLU_593789_0_0_1"/>
<dbReference type="KEGG" id="pti:PHATRDRAFT_42576"/>
<dbReference type="InterPro" id="IPR009071">
    <property type="entry name" value="HMG_box_dom"/>
</dbReference>
<dbReference type="Proteomes" id="UP000000759">
    <property type="component" value="Chromosome 1"/>
</dbReference>
<dbReference type="InParanoid" id="B7FNT5"/>
<dbReference type="STRING" id="556484.B7FNT5"/>
<dbReference type="Gene3D" id="1.10.30.10">
    <property type="entry name" value="High mobility group box domain"/>
    <property type="match status" value="1"/>
</dbReference>
<dbReference type="RefSeq" id="XP_002176591.1">
    <property type="nucleotide sequence ID" value="XM_002176555.1"/>
</dbReference>
<dbReference type="PANTHER" id="PTHR48112:SF22">
    <property type="entry name" value="MITOCHONDRIAL TRANSCRIPTION FACTOR A, ISOFORM B"/>
    <property type="match status" value="1"/>
</dbReference>
<keyword evidence="1 2" id="KW-0238">DNA-binding</keyword>
<feature type="region of interest" description="Disordered" evidence="3">
    <location>
        <begin position="199"/>
        <end position="233"/>
    </location>
</feature>
<protein>
    <recommendedName>
        <fullName evidence="4">HMG box domain-containing protein</fullName>
    </recommendedName>
</protein>
<dbReference type="SUPFAM" id="SSF47095">
    <property type="entry name" value="HMG-box"/>
    <property type="match status" value="1"/>
</dbReference>
<dbReference type="InterPro" id="IPR050342">
    <property type="entry name" value="HMGB"/>
</dbReference>
<dbReference type="eggNOG" id="ENOG502T0MJ">
    <property type="taxonomic scope" value="Eukaryota"/>
</dbReference>
<evidence type="ECO:0000256" key="3">
    <source>
        <dbReference type="SAM" id="MobiDB-lite"/>
    </source>
</evidence>
<evidence type="ECO:0000313" key="5">
    <source>
        <dbReference type="EMBL" id="EEC51054.1"/>
    </source>
</evidence>
<feature type="region of interest" description="Disordered" evidence="3">
    <location>
        <begin position="412"/>
        <end position="431"/>
    </location>
</feature>
<feature type="compositionally biased region" description="Polar residues" evidence="3">
    <location>
        <begin position="199"/>
        <end position="210"/>
    </location>
</feature>
<dbReference type="GeneID" id="7195957"/>
<dbReference type="Pfam" id="PF09011">
    <property type="entry name" value="HMG_box_2"/>
    <property type="match status" value="1"/>
</dbReference>
<evidence type="ECO:0000256" key="1">
    <source>
        <dbReference type="ARBA" id="ARBA00023125"/>
    </source>
</evidence>
<organism evidence="5 6">
    <name type="scientific">Phaeodactylum tricornutum (strain CCAP 1055/1)</name>
    <dbReference type="NCBI Taxonomy" id="556484"/>
    <lineage>
        <taxon>Eukaryota</taxon>
        <taxon>Sar</taxon>
        <taxon>Stramenopiles</taxon>
        <taxon>Ochrophyta</taxon>
        <taxon>Bacillariophyta</taxon>
        <taxon>Bacillariophyceae</taxon>
        <taxon>Bacillariophycidae</taxon>
        <taxon>Naviculales</taxon>
        <taxon>Phaeodactylaceae</taxon>
        <taxon>Phaeodactylum</taxon>
    </lineage>
</organism>
<feature type="compositionally biased region" description="Polar residues" evidence="3">
    <location>
        <begin position="218"/>
        <end position="229"/>
    </location>
</feature>
<dbReference type="PANTHER" id="PTHR48112">
    <property type="entry name" value="HIGH MOBILITY GROUP PROTEIN DSP1"/>
    <property type="match status" value="1"/>
</dbReference>
<evidence type="ECO:0000259" key="4">
    <source>
        <dbReference type="PROSITE" id="PS50118"/>
    </source>
</evidence>
<reference evidence="6" key="2">
    <citation type="submission" date="2008-08" db="EMBL/GenBank/DDBJ databases">
        <authorList>
            <consortium name="Diatom Consortium"/>
            <person name="Grigoriev I."/>
            <person name="Grimwood J."/>
            <person name="Kuo A."/>
            <person name="Otillar R.P."/>
            <person name="Salamov A."/>
            <person name="Detter J.C."/>
            <person name="Lindquist E."/>
            <person name="Shapiro H."/>
            <person name="Lucas S."/>
            <person name="Glavina del Rio T."/>
            <person name="Pitluck S."/>
            <person name="Rokhsar D."/>
            <person name="Bowler C."/>
        </authorList>
    </citation>
    <scope>GENOME REANNOTATION</scope>
    <source>
        <strain evidence="6">CCAP 1055/1</strain>
    </source>
</reference>
<dbReference type="InterPro" id="IPR036910">
    <property type="entry name" value="HMG_box_dom_sf"/>
</dbReference>
<name>B7FNT5_PHATC</name>
<dbReference type="EMBL" id="CM000605">
    <property type="protein sequence ID" value="EEC51054.1"/>
    <property type="molecule type" value="Genomic_DNA"/>
</dbReference>
<dbReference type="GO" id="GO:0003677">
    <property type="term" value="F:DNA binding"/>
    <property type="evidence" value="ECO:0007669"/>
    <property type="project" value="UniProtKB-UniRule"/>
</dbReference>
<dbReference type="OrthoDB" id="498543at2759"/>
<evidence type="ECO:0000313" key="6">
    <source>
        <dbReference type="Proteomes" id="UP000000759"/>
    </source>
</evidence>
<dbReference type="PaxDb" id="2850-Phatr42576"/>
<dbReference type="GO" id="GO:0005634">
    <property type="term" value="C:nucleus"/>
    <property type="evidence" value="ECO:0007669"/>
    <property type="project" value="UniProtKB-UniRule"/>
</dbReference>
<dbReference type="PROSITE" id="PS50118">
    <property type="entry name" value="HMG_BOX_2"/>
    <property type="match status" value="1"/>
</dbReference>
<keyword evidence="2" id="KW-0539">Nucleus</keyword>
<sequence>MDEMPNFTRFTPDQQCSPHIARSNGRELSEDAVFQRIPRTLTPPQTPRSFAIEDEFSLTTKLRPWRKPLDKPKRPLSAYNLFFQLARQRLISDTPSNLPFTAKDVELISMKHKQKKEKRRHRKTHGKISFADLARSIASQWKELSDDDKVIFEERAEMEKCRYKQELSEWSAKQEPSAERKAAMLRKVSLKQGSSFSMATTAEQLSSTSRAPDHGNPIRSTNSFGISSPPQRPPYDLDMYTASHEAAIQEEASLNALIAHQGQSLARYQAMMEQQMDQHASMHPMSSMRGLPSSNYNDRLHRNSYRPAHPNPMNGTFGSGGKTNLHYNDGTPDCYDMAQQCYSMAHRQQQQNCRHYSKQQRHGPPPSDMHSGIPSNTTEVMLARARTTMQPHMAPSSSDSYWTMDRSTEHRRLIPPNSAGYRHSRSAQDESTLMLDPHQGLSSPLLGTADEHLDPFANVYI</sequence>
<evidence type="ECO:0000256" key="2">
    <source>
        <dbReference type="PROSITE-ProRule" id="PRU00267"/>
    </source>
</evidence>
<gene>
    <name evidence="5" type="ORF">PHATRDRAFT_42576</name>
</gene>
<feature type="DNA-binding region" description="HMG box" evidence="2">
    <location>
        <begin position="72"/>
        <end position="171"/>
    </location>
</feature>
<feature type="compositionally biased region" description="Polar residues" evidence="3">
    <location>
        <begin position="8"/>
        <end position="17"/>
    </location>
</feature>
<accession>B7FNT5</accession>
<proteinExistence type="predicted"/>
<dbReference type="AlphaFoldDB" id="B7FNT5"/>